<dbReference type="GO" id="GO:0015627">
    <property type="term" value="C:type II protein secretion system complex"/>
    <property type="evidence" value="ECO:0007669"/>
    <property type="project" value="InterPro"/>
</dbReference>
<name>A0A8J6IZ32_9FIRM</name>
<dbReference type="Proteomes" id="UP000602260">
    <property type="component" value="Unassembled WGS sequence"/>
</dbReference>
<accession>A0A8J6IZ32</accession>
<organism evidence="1 2">
    <name type="scientific">Flintibacter faecis</name>
    <dbReference type="NCBI Taxonomy" id="2763047"/>
    <lineage>
        <taxon>Bacteria</taxon>
        <taxon>Bacillati</taxon>
        <taxon>Bacillota</taxon>
        <taxon>Clostridia</taxon>
        <taxon>Eubacteriales</taxon>
        <taxon>Flintibacter</taxon>
    </lineage>
</organism>
<dbReference type="RefSeq" id="WP_186878360.1">
    <property type="nucleotide sequence ID" value="NZ_JACOPN010000004.1"/>
</dbReference>
<dbReference type="AlphaFoldDB" id="A0A8J6IZ32"/>
<dbReference type="Pfam" id="PF04612">
    <property type="entry name" value="T2SSM"/>
    <property type="match status" value="1"/>
</dbReference>
<evidence type="ECO:0000313" key="1">
    <source>
        <dbReference type="EMBL" id="MBC5717038.1"/>
    </source>
</evidence>
<gene>
    <name evidence="1" type="ORF">H8S55_06875</name>
</gene>
<comment type="caution">
    <text evidence="1">The sequence shown here is derived from an EMBL/GenBank/DDBJ whole genome shotgun (WGS) entry which is preliminary data.</text>
</comment>
<evidence type="ECO:0000313" key="2">
    <source>
        <dbReference type="Proteomes" id="UP000602260"/>
    </source>
</evidence>
<reference evidence="1" key="1">
    <citation type="submission" date="2020-08" db="EMBL/GenBank/DDBJ databases">
        <title>Genome public.</title>
        <authorList>
            <person name="Liu C."/>
            <person name="Sun Q."/>
        </authorList>
    </citation>
    <scope>NUCLEOTIDE SEQUENCE</scope>
    <source>
        <strain evidence="1">BX5</strain>
    </source>
</reference>
<dbReference type="GO" id="GO:0015628">
    <property type="term" value="P:protein secretion by the type II secretion system"/>
    <property type="evidence" value="ECO:0007669"/>
    <property type="project" value="InterPro"/>
</dbReference>
<protein>
    <submittedName>
        <fullName evidence="1">Type II secretion system protein M</fullName>
    </submittedName>
</protein>
<proteinExistence type="predicted"/>
<keyword evidence="2" id="KW-1185">Reference proteome</keyword>
<dbReference type="EMBL" id="JACOPN010000004">
    <property type="protein sequence ID" value="MBC5717038.1"/>
    <property type="molecule type" value="Genomic_DNA"/>
</dbReference>
<dbReference type="InterPro" id="IPR007690">
    <property type="entry name" value="T2SS_GspM"/>
</dbReference>
<sequence length="198" mass="22140">MDREFTPREKGMLLVLAVLLLTLGYMKLFYAPVQQAVTENQQRQTELQDQALIEQDRALKMQTMEKELEELKTGGAVPDAQVPDYNNAKRVMVELNAILARAREYSLSFDDVSLDEDSGLVRRPVELTFQTADYAAAREIINDLYHCRYRCSIQDVTISADEDGTDITAAPGAVTQLTAVFLERNDGTVTANQTDGNS</sequence>